<name>A0A673HWQ2_9TELE</name>
<evidence type="ECO:0000313" key="9">
    <source>
        <dbReference type="Proteomes" id="UP000472270"/>
    </source>
</evidence>
<reference evidence="8" key="2">
    <citation type="submission" date="2025-09" db="UniProtKB">
        <authorList>
            <consortium name="Ensembl"/>
        </authorList>
    </citation>
    <scope>IDENTIFICATION</scope>
</reference>
<dbReference type="SUPFAM" id="SSF57302">
    <property type="entry name" value="Snake toxin-like"/>
    <property type="match status" value="1"/>
</dbReference>
<evidence type="ECO:0000313" key="8">
    <source>
        <dbReference type="Ensembl" id="ENSSRHP00000031000.1"/>
    </source>
</evidence>
<dbReference type="KEGG" id="srx:107751895"/>
<evidence type="ECO:0000256" key="3">
    <source>
        <dbReference type="ARBA" id="ARBA00022729"/>
    </source>
</evidence>
<organism evidence="8 9">
    <name type="scientific">Sinocyclocheilus rhinocerous</name>
    <dbReference type="NCBI Taxonomy" id="307959"/>
    <lineage>
        <taxon>Eukaryota</taxon>
        <taxon>Metazoa</taxon>
        <taxon>Chordata</taxon>
        <taxon>Craniata</taxon>
        <taxon>Vertebrata</taxon>
        <taxon>Euteleostomi</taxon>
        <taxon>Actinopterygii</taxon>
        <taxon>Neopterygii</taxon>
        <taxon>Teleostei</taxon>
        <taxon>Ostariophysi</taxon>
        <taxon>Cypriniformes</taxon>
        <taxon>Cyprinidae</taxon>
        <taxon>Cyprininae</taxon>
        <taxon>Sinocyclocheilus</taxon>
    </lineage>
</organism>
<dbReference type="OrthoDB" id="10002433at2759"/>
<protein>
    <submittedName>
        <fullName evidence="8">Ly6/PLAUR domain-containing protein 2-like</fullName>
    </submittedName>
</protein>
<dbReference type="Ensembl" id="ENSSRHT00000031906.1">
    <property type="protein sequence ID" value="ENSSRHP00000031000.1"/>
    <property type="gene ID" value="ENSSRHG00000016023.1"/>
</dbReference>
<dbReference type="PANTHER" id="PTHR16983:SF10">
    <property type="entry name" value="PROTEIN QUIVER"/>
    <property type="match status" value="1"/>
</dbReference>
<dbReference type="PANTHER" id="PTHR16983">
    <property type="entry name" value="UPAR/LY6 DOMAIN-CONTAINING PROTEIN"/>
    <property type="match status" value="1"/>
</dbReference>
<feature type="chain" id="PRO_5025520590" evidence="6">
    <location>
        <begin position="34"/>
        <end position="141"/>
    </location>
</feature>
<evidence type="ECO:0000256" key="1">
    <source>
        <dbReference type="ARBA" id="ARBA00004236"/>
    </source>
</evidence>
<dbReference type="AlphaFoldDB" id="A0A673HWQ2"/>
<dbReference type="InterPro" id="IPR035076">
    <property type="entry name" value="Toxin/TOLIP"/>
</dbReference>
<feature type="domain" description="UPAR/Ly6" evidence="7">
    <location>
        <begin position="34"/>
        <end position="126"/>
    </location>
</feature>
<dbReference type="SMART" id="SM00134">
    <property type="entry name" value="LU"/>
    <property type="match status" value="1"/>
</dbReference>
<keyword evidence="4" id="KW-0472">Membrane</keyword>
<dbReference type="Pfam" id="PF00087">
    <property type="entry name" value="Toxin_TOLIP"/>
    <property type="match status" value="1"/>
</dbReference>
<evidence type="ECO:0000256" key="4">
    <source>
        <dbReference type="ARBA" id="ARBA00023136"/>
    </source>
</evidence>
<dbReference type="InterPro" id="IPR045860">
    <property type="entry name" value="Snake_toxin-like_sf"/>
</dbReference>
<dbReference type="Gene3D" id="2.10.60.10">
    <property type="entry name" value="CD59"/>
    <property type="match status" value="1"/>
</dbReference>
<dbReference type="InterPro" id="IPR016054">
    <property type="entry name" value="LY6_UPA_recep-like"/>
</dbReference>
<keyword evidence="5" id="KW-0325">Glycoprotein</keyword>
<dbReference type="Proteomes" id="UP000472270">
    <property type="component" value="Unassembled WGS sequence"/>
</dbReference>
<keyword evidence="2" id="KW-1003">Cell membrane</keyword>
<sequence length="141" mass="14989">MLSPTHAVSQRFSSMGTLSSLLFLLLTVHSVNALKCYVCGSATSNQECNKNLQDCQAPLDTCMTTVGTQGGFTAIAKTCSYSKICTSAAAVASVDSNGNGVQVTCCNSYLCNYSGAASVTLHRWLLLLPLLLLTLLFRQHT</sequence>
<accession>A0A673HWQ2</accession>
<evidence type="ECO:0000256" key="2">
    <source>
        <dbReference type="ARBA" id="ARBA00022475"/>
    </source>
</evidence>
<dbReference type="InterPro" id="IPR051110">
    <property type="entry name" value="Ly-6/neurotoxin-like_GPI-ap"/>
</dbReference>
<dbReference type="RefSeq" id="XP_016423155.1">
    <property type="nucleotide sequence ID" value="XM_016567669.1"/>
</dbReference>
<evidence type="ECO:0000259" key="7">
    <source>
        <dbReference type="SMART" id="SM00134"/>
    </source>
</evidence>
<gene>
    <name evidence="8" type="primary">LOC107751895</name>
</gene>
<keyword evidence="3 6" id="KW-0732">Signal</keyword>
<reference evidence="8" key="1">
    <citation type="submission" date="2025-08" db="UniProtKB">
        <authorList>
            <consortium name="Ensembl"/>
        </authorList>
    </citation>
    <scope>IDENTIFICATION</scope>
</reference>
<evidence type="ECO:0000256" key="6">
    <source>
        <dbReference type="SAM" id="SignalP"/>
    </source>
</evidence>
<dbReference type="GeneID" id="107751895"/>
<comment type="subcellular location">
    <subcellularLocation>
        <location evidence="1">Cell membrane</location>
    </subcellularLocation>
</comment>
<evidence type="ECO:0000256" key="5">
    <source>
        <dbReference type="ARBA" id="ARBA00023180"/>
    </source>
</evidence>
<keyword evidence="9" id="KW-1185">Reference proteome</keyword>
<dbReference type="GO" id="GO:0005886">
    <property type="term" value="C:plasma membrane"/>
    <property type="evidence" value="ECO:0007669"/>
    <property type="project" value="UniProtKB-SubCell"/>
</dbReference>
<feature type="signal peptide" evidence="6">
    <location>
        <begin position="1"/>
        <end position="33"/>
    </location>
</feature>
<proteinExistence type="predicted"/>